<comment type="caution">
    <text evidence="17">The sequence shown here is derived from an EMBL/GenBank/DDBJ whole genome shotgun (WGS) entry which is preliminary data.</text>
</comment>
<sequence>MGKREFARAHHVAFFDAMATELPDDYAPQEVNHLTLGYFAVGGLSLLRELGRVNKDEIAKWVLSFQVHPDAHADEDNGSFYGFCGSRSTQFPLPNVKDPCHNGSHLASTYSALAILKIVGYNLANIDSKALLLSMKKLQQPDGSFMPSHIGAETDLRFVYCAAAICSMLDDWTGMDKLKAKEYIFNCQSYDGGFGMVPGSESHEFNICLLLCSGLLVLIVCLRVSESGGGTFCAVAALHLMGFVQVDLASNLRDSASIDIRMLLEWCLQRQVTDGGFQGRRNKPSDTCYAFCQNPPHLGVSFLTAAAAMAGVGSALRRVYLSVYNWVVFAGWAQVLYYAVLALRESGHEAVYAAVERPLQFAQTAAIMECCDKVVFFLGLVRSPVSATLPQIGSRLFLTWGILWSFPETQSHILVTTLVISWSITEIIRYSFFGMKEALGFSPSWLLWLRYSTFMVLYPTGISSEVGLIWIALPYIKASEKYCFRLPNRWNFSYDYYFTSMLALMIYIPGSPHMFTYMLSQRKKALSKTKTV</sequence>
<keyword evidence="12 15" id="KW-0275">Fatty acid biosynthesis</keyword>
<evidence type="ECO:0000256" key="8">
    <source>
        <dbReference type="ARBA" id="ARBA00022832"/>
    </source>
</evidence>
<evidence type="ECO:0000256" key="14">
    <source>
        <dbReference type="ARBA" id="ARBA00036671"/>
    </source>
</evidence>
<dbReference type="Proteomes" id="UP000275267">
    <property type="component" value="Unassembled WGS sequence"/>
</dbReference>
<evidence type="ECO:0000256" key="11">
    <source>
        <dbReference type="ARBA" id="ARBA00023136"/>
    </source>
</evidence>
<dbReference type="SUPFAM" id="SSF48239">
    <property type="entry name" value="Terpenoid cyclases/Protein prenyltransferases"/>
    <property type="match status" value="1"/>
</dbReference>
<proteinExistence type="inferred from homology"/>
<keyword evidence="11 15" id="KW-0472">Membrane</keyword>
<dbReference type="UniPathway" id="UPA00094"/>
<keyword evidence="17" id="KW-0808">Transferase</keyword>
<dbReference type="PANTHER" id="PTHR11035:SF3">
    <property type="entry name" value="VERY-LONG-CHAIN (3R)-3-HYDROXYACYL-COA DEHYDRATASE"/>
    <property type="match status" value="1"/>
</dbReference>
<organism evidence="17 18">
    <name type="scientific">Panicum miliaceum</name>
    <name type="common">Proso millet</name>
    <name type="synonym">Broomcorn millet</name>
    <dbReference type="NCBI Taxonomy" id="4540"/>
    <lineage>
        <taxon>Eukaryota</taxon>
        <taxon>Viridiplantae</taxon>
        <taxon>Streptophyta</taxon>
        <taxon>Embryophyta</taxon>
        <taxon>Tracheophyta</taxon>
        <taxon>Spermatophyta</taxon>
        <taxon>Magnoliopsida</taxon>
        <taxon>Liliopsida</taxon>
        <taxon>Poales</taxon>
        <taxon>Poaceae</taxon>
        <taxon>PACMAD clade</taxon>
        <taxon>Panicoideae</taxon>
        <taxon>Panicodae</taxon>
        <taxon>Paniceae</taxon>
        <taxon>Panicinae</taxon>
        <taxon>Panicum</taxon>
        <taxon>Panicum sect. Panicum</taxon>
    </lineage>
</organism>
<name>A0A3L6SHX0_PANMI</name>
<dbReference type="EMBL" id="PQIB02000004">
    <property type="protein sequence ID" value="RLN22191.1"/>
    <property type="molecule type" value="Genomic_DNA"/>
</dbReference>
<dbReference type="PANTHER" id="PTHR11035">
    <property type="entry name" value="VERY-LONG-CHAIN (3R)-3-HYDROXYACYL-COA DEHYDRATASE"/>
    <property type="match status" value="1"/>
</dbReference>
<evidence type="ECO:0000256" key="15">
    <source>
        <dbReference type="RuleBase" id="RU363109"/>
    </source>
</evidence>
<protein>
    <recommendedName>
        <fullName evidence="4 15">Very-long-chain (3R)-3-hydroxyacyl-CoA dehydratase</fullName>
        <ecNumber evidence="4 15">4.2.1.134</ecNumber>
    </recommendedName>
</protein>
<comment type="subcellular location">
    <subcellularLocation>
        <location evidence="15">Endoplasmic reticulum membrane</location>
        <topology evidence="15">Multi-pass membrane protein</topology>
    </subcellularLocation>
    <subcellularLocation>
        <location evidence="1">Membrane</location>
        <topology evidence="1">Multi-pass membrane protein</topology>
    </subcellularLocation>
</comment>
<evidence type="ECO:0000256" key="13">
    <source>
        <dbReference type="ARBA" id="ARBA00023239"/>
    </source>
</evidence>
<dbReference type="GO" id="GO:0102158">
    <property type="term" value="F:very-long-chain (3R)-3-hydroxyacyl-CoA dehydratase activity"/>
    <property type="evidence" value="ECO:0007669"/>
    <property type="project" value="UniProtKB-EC"/>
</dbReference>
<dbReference type="InterPro" id="IPR008930">
    <property type="entry name" value="Terpenoid_cyclase/PrenylTrfase"/>
</dbReference>
<evidence type="ECO:0000259" key="16">
    <source>
        <dbReference type="Pfam" id="PF00432"/>
    </source>
</evidence>
<accession>A0A3L6SHX0</accession>
<feature type="transmembrane region" description="Helical" evidence="15">
    <location>
        <begin position="496"/>
        <end position="520"/>
    </location>
</feature>
<keyword evidence="13 15" id="KW-0456">Lyase</keyword>
<evidence type="ECO:0000256" key="3">
    <source>
        <dbReference type="ARBA" id="ARBA00007811"/>
    </source>
</evidence>
<keyword evidence="8 15" id="KW-0276">Fatty acid metabolism</keyword>
<keyword evidence="6 15" id="KW-0812">Transmembrane</keyword>
<evidence type="ECO:0000256" key="5">
    <source>
        <dbReference type="ARBA" id="ARBA00022516"/>
    </source>
</evidence>
<comment type="function">
    <text evidence="15">Catalyzes the third of the four reactions of the long-chain fatty acids elongation cycle. This endoplasmic reticulum-bound enzymatic process, allows the addition of two carbons to the chain of long- and very long-chain fatty acids/VLCFAs per cycle. This enzyme catalyzes the dehydration of the 3-hydroxyacyl-CoA intermediate into trans-2,3-enoyl-CoA, within each cycle of fatty acid elongation. Thereby, it participates to the production of VLCFAs of different chain lengths that are involved in multiple biological processes as precursors of membrane lipids and lipid mediators.</text>
</comment>
<keyword evidence="7" id="KW-0677">Repeat</keyword>
<dbReference type="GO" id="GO:0030497">
    <property type="term" value="P:fatty acid elongation"/>
    <property type="evidence" value="ECO:0007669"/>
    <property type="project" value="TreeGrafter"/>
</dbReference>
<evidence type="ECO:0000256" key="2">
    <source>
        <dbReference type="ARBA" id="ARBA00005194"/>
    </source>
</evidence>
<dbReference type="OrthoDB" id="24893at2759"/>
<feature type="domain" description="Prenyltransferase alpha-alpha toroid" evidence="16">
    <location>
        <begin position="6"/>
        <end position="203"/>
    </location>
</feature>
<dbReference type="InterPro" id="IPR007482">
    <property type="entry name" value="Tyr_Pase-like_PTPLA"/>
</dbReference>
<keyword evidence="9 15" id="KW-1133">Transmembrane helix</keyword>
<dbReference type="Gene3D" id="1.50.10.20">
    <property type="match status" value="1"/>
</dbReference>
<evidence type="ECO:0000256" key="7">
    <source>
        <dbReference type="ARBA" id="ARBA00022737"/>
    </source>
</evidence>
<evidence type="ECO:0000256" key="6">
    <source>
        <dbReference type="ARBA" id="ARBA00022692"/>
    </source>
</evidence>
<evidence type="ECO:0000256" key="9">
    <source>
        <dbReference type="ARBA" id="ARBA00022989"/>
    </source>
</evidence>
<evidence type="ECO:0000313" key="18">
    <source>
        <dbReference type="Proteomes" id="UP000275267"/>
    </source>
</evidence>
<dbReference type="STRING" id="4540.A0A3L6SHX0"/>
<dbReference type="Pfam" id="PF00432">
    <property type="entry name" value="Prenyltrans"/>
    <property type="match status" value="2"/>
</dbReference>
<keyword evidence="15" id="KW-0256">Endoplasmic reticulum</keyword>
<keyword evidence="10 15" id="KW-0443">Lipid metabolism</keyword>
<evidence type="ECO:0000256" key="4">
    <source>
        <dbReference type="ARBA" id="ARBA00013122"/>
    </source>
</evidence>
<comment type="catalytic activity">
    <reaction evidence="14 15">
        <text>a very-long-chain (3R)-3-hydroxyacyl-CoA = a very-long-chain (2E)-enoyl-CoA + H2O</text>
        <dbReference type="Rhea" id="RHEA:45812"/>
        <dbReference type="ChEBI" id="CHEBI:15377"/>
        <dbReference type="ChEBI" id="CHEBI:83728"/>
        <dbReference type="ChEBI" id="CHEBI:85440"/>
        <dbReference type="EC" id="4.2.1.134"/>
    </reaction>
</comment>
<dbReference type="InterPro" id="IPR001330">
    <property type="entry name" value="Prenyltrans"/>
</dbReference>
<comment type="similarity">
    <text evidence="3 15">Belongs to the very long-chain fatty acids dehydratase HACD family.</text>
</comment>
<keyword evidence="18" id="KW-1185">Reference proteome</keyword>
<evidence type="ECO:0000256" key="10">
    <source>
        <dbReference type="ARBA" id="ARBA00023098"/>
    </source>
</evidence>
<feature type="transmembrane region" description="Helical" evidence="15">
    <location>
        <begin position="454"/>
        <end position="476"/>
    </location>
</feature>
<comment type="pathway">
    <text evidence="2 15">Lipid metabolism; fatty acid biosynthesis.</text>
</comment>
<keyword evidence="5 15" id="KW-0444">Lipid biosynthesis</keyword>
<evidence type="ECO:0000256" key="12">
    <source>
        <dbReference type="ARBA" id="ARBA00023160"/>
    </source>
</evidence>
<dbReference type="AlphaFoldDB" id="A0A3L6SHX0"/>
<dbReference type="GO" id="GO:0005789">
    <property type="term" value="C:endoplasmic reticulum membrane"/>
    <property type="evidence" value="ECO:0007669"/>
    <property type="project" value="UniProtKB-SubCell"/>
</dbReference>
<gene>
    <name evidence="17" type="ORF">C2845_PM07G01470</name>
</gene>
<evidence type="ECO:0000313" key="17">
    <source>
        <dbReference type="EMBL" id="RLN22191.1"/>
    </source>
</evidence>
<feature type="transmembrane region" description="Helical" evidence="15">
    <location>
        <begin position="298"/>
        <end position="316"/>
    </location>
</feature>
<reference evidence="18" key="1">
    <citation type="journal article" date="2019" name="Nat. Commun.">
        <title>The genome of broomcorn millet.</title>
        <authorList>
            <person name="Zou C."/>
            <person name="Miki D."/>
            <person name="Li D."/>
            <person name="Tang Q."/>
            <person name="Xiao L."/>
            <person name="Rajput S."/>
            <person name="Deng P."/>
            <person name="Jia W."/>
            <person name="Huang R."/>
            <person name="Zhang M."/>
            <person name="Sun Y."/>
            <person name="Hu J."/>
            <person name="Fu X."/>
            <person name="Schnable P.S."/>
            <person name="Li F."/>
            <person name="Zhang H."/>
            <person name="Feng B."/>
            <person name="Zhu X."/>
            <person name="Liu R."/>
            <person name="Schnable J.C."/>
            <person name="Zhu J.-K."/>
            <person name="Zhang H."/>
        </authorList>
    </citation>
    <scope>NUCLEOTIDE SEQUENCE [LARGE SCALE GENOMIC DNA]</scope>
</reference>
<dbReference type="Pfam" id="PF04387">
    <property type="entry name" value="PTPLA"/>
    <property type="match status" value="1"/>
</dbReference>
<dbReference type="EC" id="4.2.1.134" evidence="4 15"/>
<dbReference type="GO" id="GO:0030148">
    <property type="term" value="P:sphingolipid biosynthetic process"/>
    <property type="evidence" value="ECO:0007669"/>
    <property type="project" value="TreeGrafter"/>
</dbReference>
<dbReference type="GO" id="GO:0042761">
    <property type="term" value="P:very long-chain fatty acid biosynthetic process"/>
    <property type="evidence" value="ECO:0007669"/>
    <property type="project" value="TreeGrafter"/>
</dbReference>
<feature type="transmembrane region" description="Helical" evidence="15">
    <location>
        <begin position="323"/>
        <end position="343"/>
    </location>
</feature>
<feature type="domain" description="Prenyltransferase alpha-alpha toroid" evidence="16">
    <location>
        <begin position="228"/>
        <end position="291"/>
    </location>
</feature>
<feature type="transmembrane region" description="Helical" evidence="15">
    <location>
        <begin position="413"/>
        <end position="433"/>
    </location>
</feature>
<dbReference type="GO" id="GO:0016740">
    <property type="term" value="F:transferase activity"/>
    <property type="evidence" value="ECO:0007669"/>
    <property type="project" value="UniProtKB-KW"/>
</dbReference>
<evidence type="ECO:0000256" key="1">
    <source>
        <dbReference type="ARBA" id="ARBA00004141"/>
    </source>
</evidence>